<gene>
    <name evidence="3" type="ORF">L3X38_028614</name>
</gene>
<dbReference type="Pfam" id="PF23733">
    <property type="entry name" value="GRXCR1-2_C"/>
    <property type="match status" value="1"/>
</dbReference>
<protein>
    <recommendedName>
        <fullName evidence="2">Glutaredoxin domain-containing protein</fullName>
    </recommendedName>
</protein>
<dbReference type="PROSITE" id="PS51354">
    <property type="entry name" value="GLUTAREDOXIN_2"/>
    <property type="match status" value="1"/>
</dbReference>
<dbReference type="SUPFAM" id="SSF52833">
    <property type="entry name" value="Thioredoxin-like"/>
    <property type="match status" value="1"/>
</dbReference>
<organism evidence="3 4">
    <name type="scientific">Prunus dulcis</name>
    <name type="common">Almond</name>
    <name type="synonym">Amygdalus dulcis</name>
    <dbReference type="NCBI Taxonomy" id="3755"/>
    <lineage>
        <taxon>Eukaryota</taxon>
        <taxon>Viridiplantae</taxon>
        <taxon>Streptophyta</taxon>
        <taxon>Embryophyta</taxon>
        <taxon>Tracheophyta</taxon>
        <taxon>Spermatophyta</taxon>
        <taxon>Magnoliopsida</taxon>
        <taxon>eudicotyledons</taxon>
        <taxon>Gunneridae</taxon>
        <taxon>Pentapetalae</taxon>
        <taxon>rosids</taxon>
        <taxon>fabids</taxon>
        <taxon>Rosales</taxon>
        <taxon>Rosaceae</taxon>
        <taxon>Amygdaloideae</taxon>
        <taxon>Amygdaleae</taxon>
        <taxon>Prunus</taxon>
    </lineage>
</organism>
<name>A0AAD4VS38_PRUDU</name>
<dbReference type="PANTHER" id="PTHR45669:SF7">
    <property type="entry name" value="F1N19.7"/>
    <property type="match status" value="1"/>
</dbReference>
<dbReference type="AlphaFoldDB" id="A0AAD4VS38"/>
<accession>A0AAD4VS38</accession>
<dbReference type="PANTHER" id="PTHR45669">
    <property type="entry name" value="GLUTAREDOXIN DOMAIN-CONTAINING CYSTEINE-RICH PROTEIN CG12206-RELATED"/>
    <property type="match status" value="1"/>
</dbReference>
<dbReference type="Pfam" id="PF00462">
    <property type="entry name" value="Glutaredoxin"/>
    <property type="match status" value="1"/>
</dbReference>
<proteinExistence type="predicted"/>
<dbReference type="InterPro" id="IPR002109">
    <property type="entry name" value="Glutaredoxin"/>
</dbReference>
<keyword evidence="4" id="KW-1185">Reference proteome</keyword>
<dbReference type="Proteomes" id="UP001054821">
    <property type="component" value="Chromosome 5"/>
</dbReference>
<comment type="caution">
    <text evidence="3">The sequence shown here is derived from an EMBL/GenBank/DDBJ whole genome shotgun (WGS) entry which is preliminary data.</text>
</comment>
<sequence>MGCASSKRVEAAVDYKPAPASYAVFDINAIQEPWLVFDNTTLQEQQQSHEKPAHVPAQILDKLKSLETEAEAAPHTWDEVSKALEDLKPKTDPKSKPKPSPTPSPTQDEQTSSRKPRKSLSFHTLDELDKKLAPKPADLRKSESMRSLWKLNTESTRSESRVDLEATQATQATQSAAGYIKPVKENIFIMRDRLEREKEGKLAVYDRLMKSRRDPLSEYPERCPPGGSDSVVVYTTSLRGVRRTFEDCQKVKGVLEGHRVVYDERDVALHGEFLGELRGLLGEESNNSDGGVGVPRVFVKGRYLGGAEEVVELNESGVFGRMVKLAGVERGVGWRACEGCGGARFGPCMECGGSCKVVVGDKRERCPKCNENGLVQCVACWSLT</sequence>
<dbReference type="CDD" id="cd03031">
    <property type="entry name" value="GRX_GRX_like"/>
    <property type="match status" value="1"/>
</dbReference>
<feature type="compositionally biased region" description="Basic and acidic residues" evidence="1">
    <location>
        <begin position="124"/>
        <end position="144"/>
    </location>
</feature>
<evidence type="ECO:0000313" key="3">
    <source>
        <dbReference type="EMBL" id="KAI5329217.1"/>
    </source>
</evidence>
<reference evidence="3 4" key="1">
    <citation type="journal article" date="2022" name="G3 (Bethesda)">
        <title>Whole-genome sequence and methylome profiling of the almond [Prunus dulcis (Mill.) D.A. Webb] cultivar 'Nonpareil'.</title>
        <authorList>
            <person name="D'Amico-Willman K.M."/>
            <person name="Ouma W.Z."/>
            <person name="Meulia T."/>
            <person name="Sideli G.M."/>
            <person name="Gradziel T.M."/>
            <person name="Fresnedo-Ramirez J."/>
        </authorList>
    </citation>
    <scope>NUCLEOTIDE SEQUENCE [LARGE SCALE GENOMIC DNA]</scope>
    <source>
        <strain evidence="3">Clone GOH B32 T37-40</strain>
    </source>
</reference>
<feature type="compositionally biased region" description="Basic and acidic residues" evidence="1">
    <location>
        <begin position="85"/>
        <end position="95"/>
    </location>
</feature>
<evidence type="ECO:0000313" key="4">
    <source>
        <dbReference type="Proteomes" id="UP001054821"/>
    </source>
</evidence>
<evidence type="ECO:0000259" key="2">
    <source>
        <dbReference type="Pfam" id="PF00462"/>
    </source>
</evidence>
<evidence type="ECO:0000256" key="1">
    <source>
        <dbReference type="SAM" id="MobiDB-lite"/>
    </source>
</evidence>
<dbReference type="InterPro" id="IPR036249">
    <property type="entry name" value="Thioredoxin-like_sf"/>
</dbReference>
<dbReference type="Gene3D" id="3.40.30.10">
    <property type="entry name" value="Glutaredoxin"/>
    <property type="match status" value="1"/>
</dbReference>
<feature type="region of interest" description="Disordered" evidence="1">
    <location>
        <begin position="85"/>
        <end position="145"/>
    </location>
</feature>
<feature type="domain" description="Glutaredoxin" evidence="2">
    <location>
        <begin position="231"/>
        <end position="303"/>
    </location>
</feature>
<dbReference type="EMBL" id="JAJFAZ020000005">
    <property type="protein sequence ID" value="KAI5329217.1"/>
    <property type="molecule type" value="Genomic_DNA"/>
</dbReference>